<protein>
    <submittedName>
        <fullName evidence="2">Uncharacterized protein</fullName>
    </submittedName>
</protein>
<name>A0A821QCT8_9BILA</name>
<feature type="compositionally biased region" description="Basic and acidic residues" evidence="1">
    <location>
        <begin position="51"/>
        <end position="62"/>
    </location>
</feature>
<evidence type="ECO:0000313" key="2">
    <source>
        <dbReference type="EMBL" id="CAF4823553.1"/>
    </source>
</evidence>
<feature type="compositionally biased region" description="Low complexity" evidence="1">
    <location>
        <begin position="33"/>
        <end position="46"/>
    </location>
</feature>
<comment type="caution">
    <text evidence="2">The sequence shown here is derived from an EMBL/GenBank/DDBJ whole genome shotgun (WGS) entry which is preliminary data.</text>
</comment>
<keyword evidence="3" id="KW-1185">Reference proteome</keyword>
<feature type="non-terminal residue" evidence="2">
    <location>
        <position position="1"/>
    </location>
</feature>
<dbReference type="AlphaFoldDB" id="A0A821QCT8"/>
<gene>
    <name evidence="2" type="ORF">UJA718_LOCUS42270</name>
</gene>
<feature type="compositionally biased region" description="Polar residues" evidence="1">
    <location>
        <begin position="65"/>
        <end position="74"/>
    </location>
</feature>
<sequence length="119" mass="13379">QSSTTISNSDAIYSNIEEQEKRLNISRIRRRSSVSVKSQIQSRIQSATSQKNEKPLKNKLEEAPSLSTRSNTPFKNIDSENIEASERIDSANQRLKSSSKTLSRSASMNSNPRKHDEAI</sequence>
<dbReference type="EMBL" id="CAJOBP010053676">
    <property type="protein sequence ID" value="CAF4823553.1"/>
    <property type="molecule type" value="Genomic_DNA"/>
</dbReference>
<accession>A0A821QCT8</accession>
<feature type="compositionally biased region" description="Low complexity" evidence="1">
    <location>
        <begin position="94"/>
        <end position="107"/>
    </location>
</feature>
<proteinExistence type="predicted"/>
<evidence type="ECO:0000313" key="3">
    <source>
        <dbReference type="Proteomes" id="UP000663873"/>
    </source>
</evidence>
<feature type="region of interest" description="Disordered" evidence="1">
    <location>
        <begin position="30"/>
        <end position="119"/>
    </location>
</feature>
<dbReference type="Proteomes" id="UP000663873">
    <property type="component" value="Unassembled WGS sequence"/>
</dbReference>
<reference evidence="2" key="1">
    <citation type="submission" date="2021-02" db="EMBL/GenBank/DDBJ databases">
        <authorList>
            <person name="Nowell W R."/>
        </authorList>
    </citation>
    <scope>NUCLEOTIDE SEQUENCE</scope>
</reference>
<feature type="non-terminal residue" evidence="2">
    <location>
        <position position="119"/>
    </location>
</feature>
<organism evidence="2 3">
    <name type="scientific">Rotaria socialis</name>
    <dbReference type="NCBI Taxonomy" id="392032"/>
    <lineage>
        <taxon>Eukaryota</taxon>
        <taxon>Metazoa</taxon>
        <taxon>Spiralia</taxon>
        <taxon>Gnathifera</taxon>
        <taxon>Rotifera</taxon>
        <taxon>Eurotatoria</taxon>
        <taxon>Bdelloidea</taxon>
        <taxon>Philodinida</taxon>
        <taxon>Philodinidae</taxon>
        <taxon>Rotaria</taxon>
    </lineage>
</organism>
<evidence type="ECO:0000256" key="1">
    <source>
        <dbReference type="SAM" id="MobiDB-lite"/>
    </source>
</evidence>